<evidence type="ECO:0000256" key="3">
    <source>
        <dbReference type="PROSITE-ProRule" id="PRU10007"/>
    </source>
</evidence>
<dbReference type="SUPFAM" id="SSF53720">
    <property type="entry name" value="ALDH-like"/>
    <property type="match status" value="1"/>
</dbReference>
<dbReference type="InterPro" id="IPR051020">
    <property type="entry name" value="ALDH-related_metabolic_enz"/>
</dbReference>
<keyword evidence="2 4" id="KW-0560">Oxidoreductase</keyword>
<gene>
    <name evidence="6" type="ORF">SAMN05216474_2960</name>
</gene>
<evidence type="ECO:0000256" key="1">
    <source>
        <dbReference type="ARBA" id="ARBA00009986"/>
    </source>
</evidence>
<dbReference type="STRING" id="477690.SAMN05216474_2960"/>
<dbReference type="PANTHER" id="PTHR42991">
    <property type="entry name" value="ALDEHYDE DEHYDROGENASE"/>
    <property type="match status" value="1"/>
</dbReference>
<evidence type="ECO:0000256" key="4">
    <source>
        <dbReference type="RuleBase" id="RU003345"/>
    </source>
</evidence>
<evidence type="ECO:0000313" key="7">
    <source>
        <dbReference type="Proteomes" id="UP000236454"/>
    </source>
</evidence>
<dbReference type="InterPro" id="IPR016162">
    <property type="entry name" value="Ald_DH_N"/>
</dbReference>
<evidence type="ECO:0000259" key="5">
    <source>
        <dbReference type="Pfam" id="PF00171"/>
    </source>
</evidence>
<dbReference type="InterPro" id="IPR015590">
    <property type="entry name" value="Aldehyde_DH_dom"/>
</dbReference>
<dbReference type="InterPro" id="IPR029510">
    <property type="entry name" value="Ald_DH_CS_GLU"/>
</dbReference>
<comment type="similarity">
    <text evidence="1 4">Belongs to the aldehyde dehydrogenase family.</text>
</comment>
<dbReference type="Gene3D" id="3.40.309.10">
    <property type="entry name" value="Aldehyde Dehydrogenase, Chain A, domain 2"/>
    <property type="match status" value="1"/>
</dbReference>
<organism evidence="6 7">
    <name type="scientific">Lishizhenia tianjinensis</name>
    <dbReference type="NCBI Taxonomy" id="477690"/>
    <lineage>
        <taxon>Bacteria</taxon>
        <taxon>Pseudomonadati</taxon>
        <taxon>Bacteroidota</taxon>
        <taxon>Flavobacteriia</taxon>
        <taxon>Flavobacteriales</taxon>
        <taxon>Crocinitomicaceae</taxon>
        <taxon>Lishizhenia</taxon>
    </lineage>
</organism>
<dbReference type="Gene3D" id="3.40.605.10">
    <property type="entry name" value="Aldehyde Dehydrogenase, Chain A, domain 1"/>
    <property type="match status" value="1"/>
</dbReference>
<feature type="active site" evidence="3">
    <location>
        <position position="230"/>
    </location>
</feature>
<dbReference type="AlphaFoldDB" id="A0A1I7BP77"/>
<accession>A0A1I7BP77</accession>
<dbReference type="Pfam" id="PF00171">
    <property type="entry name" value="Aldedh"/>
    <property type="match status" value="1"/>
</dbReference>
<dbReference type="RefSeq" id="WP_090252576.1">
    <property type="nucleotide sequence ID" value="NZ_FPAS01000006.1"/>
</dbReference>
<dbReference type="OrthoDB" id="1394754at2"/>
<reference evidence="6 7" key="1">
    <citation type="submission" date="2016-10" db="EMBL/GenBank/DDBJ databases">
        <authorList>
            <person name="de Groot N.N."/>
        </authorList>
    </citation>
    <scope>NUCLEOTIDE SEQUENCE [LARGE SCALE GENOMIC DNA]</scope>
    <source>
        <strain evidence="6 7">CGMCC 1.7005</strain>
    </source>
</reference>
<feature type="domain" description="Aldehyde dehydrogenase" evidence="5">
    <location>
        <begin position="2"/>
        <end position="450"/>
    </location>
</feature>
<dbReference type="InterPro" id="IPR016163">
    <property type="entry name" value="Ald_DH_C"/>
</dbReference>
<sequence length="455" mass="50365">MIEVINPFTKDKIKALALHTDEEVEQKIINAQKVQKELKDFTPFERSQALHFIAQEIERRKGEFTDLIIQEAAKPRIYAAGEVDRAIQTFTIAAEEALRPPHELMELGRSLKTAQKIGEIRYFSAGIVFGISPFNFPLNLAVHKVAPAIATGSPILLKPSSKTPLTAELLLEVIQASKLPKHSVQLVHCSREKGNELVADERIAVLSFTGSPAVGWKMKQNAGKKKVVLELGGNAAAIVCKDADIEDAVNKLMVGAWAYAGQVCIHTQRIYVAEEIYDQFLEMFKIATLNLVHGNPDEDTTNFSCMIDDANTQRVLSWIEEAENQGAQLEFGGKVENNILSPTLLSATTKGMKVRDEEVFGPVVCIAPFENLKQAIEEVNDTKWGLQASIFTDSISNLNLAFNELEVGGVIHNEATTFRVDNMPYGGIKDSGFGREGVRYAMHDYLEAKILVKNK</sequence>
<dbReference type="EMBL" id="FPAS01000006">
    <property type="protein sequence ID" value="SFT88977.1"/>
    <property type="molecule type" value="Genomic_DNA"/>
</dbReference>
<evidence type="ECO:0000313" key="6">
    <source>
        <dbReference type="EMBL" id="SFT88977.1"/>
    </source>
</evidence>
<proteinExistence type="inferred from homology"/>
<name>A0A1I7BP77_9FLAO</name>
<evidence type="ECO:0000256" key="2">
    <source>
        <dbReference type="ARBA" id="ARBA00023002"/>
    </source>
</evidence>
<dbReference type="PANTHER" id="PTHR42991:SF1">
    <property type="entry name" value="ALDEHYDE DEHYDROGENASE"/>
    <property type="match status" value="1"/>
</dbReference>
<dbReference type="GO" id="GO:0008911">
    <property type="term" value="F:lactaldehyde dehydrogenase (NAD+) activity"/>
    <property type="evidence" value="ECO:0007669"/>
    <property type="project" value="TreeGrafter"/>
</dbReference>
<dbReference type="InterPro" id="IPR016161">
    <property type="entry name" value="Ald_DH/histidinol_DH"/>
</dbReference>
<dbReference type="Proteomes" id="UP000236454">
    <property type="component" value="Unassembled WGS sequence"/>
</dbReference>
<keyword evidence="7" id="KW-1185">Reference proteome</keyword>
<dbReference type="PROSITE" id="PS00687">
    <property type="entry name" value="ALDEHYDE_DEHYDR_GLU"/>
    <property type="match status" value="1"/>
</dbReference>
<protein>
    <submittedName>
        <fullName evidence="6">Glyceraldehyde-3-phosphate dehydrogenase (NADP+)</fullName>
    </submittedName>
</protein>